<sequence length="171" mass="18596">MKTTTASLFLLFILSITQSSFLFGVANAAGDAMLDGNGDERRSDFDYGNPVVFSNVNPSDGVVRVSSDVRVKFEGPRDRLCLTSTVWKVEGEGESWGKRWVELGGSEGEAAGCDTVENWFKIERASIDGTYKFKYCPSVCESSATSCNEIEKDEDSDGQVRLAVSDGTGYP</sequence>
<dbReference type="Gene3D" id="2.80.10.50">
    <property type="match status" value="1"/>
</dbReference>
<evidence type="ECO:0000313" key="3">
    <source>
        <dbReference type="EMBL" id="KAK8572082.1"/>
    </source>
</evidence>
<dbReference type="Pfam" id="PF00197">
    <property type="entry name" value="Kunitz_legume"/>
    <property type="match status" value="1"/>
</dbReference>
<accession>A0ABR2F526</accession>
<dbReference type="PANTHER" id="PTHR33107">
    <property type="entry name" value="KUNITZ TRYPSIN INHIBITOR 2"/>
    <property type="match status" value="1"/>
</dbReference>
<keyword evidence="2" id="KW-0732">Signal</keyword>
<dbReference type="PANTHER" id="PTHR33107:SF28">
    <property type="entry name" value="CYSTEINE PROTEASE INHIBITOR 8-LIKE"/>
    <property type="match status" value="1"/>
</dbReference>
<dbReference type="InterPro" id="IPR011065">
    <property type="entry name" value="Kunitz_inhibitor_STI-like_sf"/>
</dbReference>
<evidence type="ECO:0000256" key="2">
    <source>
        <dbReference type="SAM" id="SignalP"/>
    </source>
</evidence>
<dbReference type="SUPFAM" id="SSF50386">
    <property type="entry name" value="STI-like"/>
    <property type="match status" value="1"/>
</dbReference>
<evidence type="ECO:0000256" key="1">
    <source>
        <dbReference type="ARBA" id="ARBA00005440"/>
    </source>
</evidence>
<feature type="signal peptide" evidence="2">
    <location>
        <begin position="1"/>
        <end position="19"/>
    </location>
</feature>
<gene>
    <name evidence="3" type="ORF">V6N12_028144</name>
</gene>
<name>A0ABR2F526_9ROSI</name>
<organism evidence="3 4">
    <name type="scientific">Hibiscus sabdariffa</name>
    <name type="common">roselle</name>
    <dbReference type="NCBI Taxonomy" id="183260"/>
    <lineage>
        <taxon>Eukaryota</taxon>
        <taxon>Viridiplantae</taxon>
        <taxon>Streptophyta</taxon>
        <taxon>Embryophyta</taxon>
        <taxon>Tracheophyta</taxon>
        <taxon>Spermatophyta</taxon>
        <taxon>Magnoliopsida</taxon>
        <taxon>eudicotyledons</taxon>
        <taxon>Gunneridae</taxon>
        <taxon>Pentapetalae</taxon>
        <taxon>rosids</taxon>
        <taxon>malvids</taxon>
        <taxon>Malvales</taxon>
        <taxon>Malvaceae</taxon>
        <taxon>Malvoideae</taxon>
        <taxon>Hibiscus</taxon>
    </lineage>
</organism>
<feature type="chain" id="PRO_5045990963" description="Proteinase inhibitor I3, Kunitz legume" evidence="2">
    <location>
        <begin position="20"/>
        <end position="171"/>
    </location>
</feature>
<keyword evidence="4" id="KW-1185">Reference proteome</keyword>
<evidence type="ECO:0008006" key="5">
    <source>
        <dbReference type="Google" id="ProtNLM"/>
    </source>
</evidence>
<comment type="similarity">
    <text evidence="1">Belongs to the protease inhibitor I3 (leguminous Kunitz-type inhibitor) family.</text>
</comment>
<dbReference type="EMBL" id="JBBPBM010000008">
    <property type="protein sequence ID" value="KAK8572082.1"/>
    <property type="molecule type" value="Genomic_DNA"/>
</dbReference>
<dbReference type="Proteomes" id="UP001472677">
    <property type="component" value="Unassembled WGS sequence"/>
</dbReference>
<dbReference type="InterPro" id="IPR002160">
    <property type="entry name" value="Prot_inh_Kunz-lg"/>
</dbReference>
<evidence type="ECO:0000313" key="4">
    <source>
        <dbReference type="Proteomes" id="UP001472677"/>
    </source>
</evidence>
<dbReference type="SMART" id="SM00452">
    <property type="entry name" value="STI"/>
    <property type="match status" value="1"/>
</dbReference>
<proteinExistence type="inferred from homology"/>
<protein>
    <recommendedName>
        <fullName evidence="5">Proteinase inhibitor I3, Kunitz legume</fullName>
    </recommendedName>
</protein>
<comment type="caution">
    <text evidence="3">The sequence shown here is derived from an EMBL/GenBank/DDBJ whole genome shotgun (WGS) entry which is preliminary data.</text>
</comment>
<reference evidence="3 4" key="1">
    <citation type="journal article" date="2024" name="G3 (Bethesda)">
        <title>Genome assembly of Hibiscus sabdariffa L. provides insights into metabolisms of medicinal natural products.</title>
        <authorList>
            <person name="Kim T."/>
        </authorList>
    </citation>
    <scope>NUCLEOTIDE SEQUENCE [LARGE SCALE GENOMIC DNA]</scope>
    <source>
        <strain evidence="3">TK-2024</strain>
        <tissue evidence="3">Old leaves</tissue>
    </source>
</reference>